<accession>A0A1M4WX44</accession>
<dbReference type="AlphaFoldDB" id="A0A1M4WX44"/>
<dbReference type="EMBL" id="FQUL01000030">
    <property type="protein sequence ID" value="SHE85768.1"/>
    <property type="molecule type" value="Genomic_DNA"/>
</dbReference>
<dbReference type="OrthoDB" id="4281720at2"/>
<dbReference type="SUPFAM" id="SSF53098">
    <property type="entry name" value="Ribonuclease H-like"/>
    <property type="match status" value="1"/>
</dbReference>
<reference evidence="3" key="1">
    <citation type="submission" date="2016-11" db="EMBL/GenBank/DDBJ databases">
        <authorList>
            <person name="Varghese N."/>
            <person name="Submissions S."/>
        </authorList>
    </citation>
    <scope>NUCLEOTIDE SEQUENCE [LARGE SCALE GENOMIC DNA]</scope>
    <source>
        <strain evidence="3">DSM 19514</strain>
    </source>
</reference>
<dbReference type="PANTHER" id="PTHR46889:SF5">
    <property type="entry name" value="INTEGRASE PROTEIN"/>
    <property type="match status" value="1"/>
</dbReference>
<dbReference type="Pfam" id="PF00665">
    <property type="entry name" value="rve"/>
    <property type="match status" value="1"/>
</dbReference>
<gene>
    <name evidence="2" type="ORF">SAMN02745225_01821</name>
</gene>
<dbReference type="Proteomes" id="UP000184295">
    <property type="component" value="Unassembled WGS sequence"/>
</dbReference>
<dbReference type="GO" id="GO:0015074">
    <property type="term" value="P:DNA integration"/>
    <property type="evidence" value="ECO:0007669"/>
    <property type="project" value="InterPro"/>
</dbReference>
<dbReference type="PROSITE" id="PS50994">
    <property type="entry name" value="INTEGRASE"/>
    <property type="match status" value="1"/>
</dbReference>
<evidence type="ECO:0000313" key="2">
    <source>
        <dbReference type="EMBL" id="SHE85768.1"/>
    </source>
</evidence>
<sequence>MRELGIVGAIWGKGIVITTIADEWLERPKDLIKRHFVSFAPNELWCSDIAYVKTRAGWAYVAFIIDVFSKMIVGWKVANSLKSDLATDALAQAMAQRPDTEDLIHHSDRGVQCLSVAFSTTLLAAGIRPSVGTTGDSYDNALA</sequence>
<evidence type="ECO:0000313" key="3">
    <source>
        <dbReference type="Proteomes" id="UP000184295"/>
    </source>
</evidence>
<dbReference type="RefSeq" id="WP_084660378.1">
    <property type="nucleotide sequence ID" value="NZ_FQUL01000030.1"/>
</dbReference>
<organism evidence="2 3">
    <name type="scientific">Ferrithrix thermotolerans DSM 19514</name>
    <dbReference type="NCBI Taxonomy" id="1121881"/>
    <lineage>
        <taxon>Bacteria</taxon>
        <taxon>Bacillati</taxon>
        <taxon>Actinomycetota</taxon>
        <taxon>Acidimicrobiia</taxon>
        <taxon>Acidimicrobiales</taxon>
        <taxon>Acidimicrobiaceae</taxon>
        <taxon>Ferrithrix</taxon>
    </lineage>
</organism>
<feature type="domain" description="Integrase catalytic" evidence="1">
    <location>
        <begin position="37"/>
        <end position="143"/>
    </location>
</feature>
<dbReference type="InterPro" id="IPR036397">
    <property type="entry name" value="RNaseH_sf"/>
</dbReference>
<dbReference type="InterPro" id="IPR001584">
    <property type="entry name" value="Integrase_cat-core"/>
</dbReference>
<dbReference type="PANTHER" id="PTHR46889">
    <property type="entry name" value="TRANSPOSASE INSF FOR INSERTION SEQUENCE IS3B-RELATED"/>
    <property type="match status" value="1"/>
</dbReference>
<dbReference type="Gene3D" id="3.30.420.10">
    <property type="entry name" value="Ribonuclease H-like superfamily/Ribonuclease H"/>
    <property type="match status" value="1"/>
</dbReference>
<proteinExistence type="predicted"/>
<dbReference type="GO" id="GO:0003676">
    <property type="term" value="F:nucleic acid binding"/>
    <property type="evidence" value="ECO:0007669"/>
    <property type="project" value="InterPro"/>
</dbReference>
<keyword evidence="3" id="KW-1185">Reference proteome</keyword>
<protein>
    <submittedName>
        <fullName evidence="2">Integrase core domain-containing protein</fullName>
    </submittedName>
</protein>
<evidence type="ECO:0000259" key="1">
    <source>
        <dbReference type="PROSITE" id="PS50994"/>
    </source>
</evidence>
<name>A0A1M4WX44_9ACTN</name>
<dbReference type="InterPro" id="IPR012337">
    <property type="entry name" value="RNaseH-like_sf"/>
</dbReference>
<dbReference type="InterPro" id="IPR050900">
    <property type="entry name" value="Transposase_IS3/IS150/IS904"/>
</dbReference>